<keyword evidence="6" id="KW-0378">Hydrolase</keyword>
<dbReference type="GO" id="GO:0046872">
    <property type="term" value="F:metal ion binding"/>
    <property type="evidence" value="ECO:0007669"/>
    <property type="project" value="UniProtKB-KW"/>
</dbReference>
<comment type="similarity">
    <text evidence="2 6">Belongs to the DXO/Dom3Z family.</text>
</comment>
<dbReference type="PANTHER" id="PTHR12395">
    <property type="entry name" value="DOM-3 RELATED"/>
    <property type="match status" value="1"/>
</dbReference>
<evidence type="ECO:0000256" key="5">
    <source>
        <dbReference type="ARBA" id="ARBA00048124"/>
    </source>
</evidence>
<evidence type="ECO:0000256" key="4">
    <source>
        <dbReference type="ARBA" id="ARBA00044692"/>
    </source>
</evidence>
<dbReference type="GO" id="GO:0003723">
    <property type="term" value="F:RNA binding"/>
    <property type="evidence" value="ECO:0007669"/>
    <property type="project" value="UniProtKB-KW"/>
</dbReference>
<dbReference type="OrthoDB" id="5853397at2759"/>
<keyword evidence="10" id="KW-1185">Reference proteome</keyword>
<dbReference type="GO" id="GO:0005829">
    <property type="term" value="C:cytosol"/>
    <property type="evidence" value="ECO:0007669"/>
    <property type="project" value="TreeGrafter"/>
</dbReference>
<keyword evidence="6" id="KW-0539">Nucleus</keyword>
<comment type="cofactor">
    <cofactor evidence="1 6">
        <name>a divalent metal cation</name>
        <dbReference type="ChEBI" id="CHEBI:60240"/>
    </cofactor>
</comment>
<comment type="function">
    <text evidence="6">Decapping enzyme for NAD-capped RNAs: specifically hydrolyzes the nicotinamide adenine dinucleotide (NAD) cap from a subset of RNAs by removing the entire NAD moiety from the 5'-end of an NAD-capped RNA.</text>
</comment>
<dbReference type="EC" id="3.6.1.-" evidence="6"/>
<evidence type="ECO:0000256" key="7">
    <source>
        <dbReference type="SAM" id="MobiDB-lite"/>
    </source>
</evidence>
<proteinExistence type="inferred from homology"/>
<dbReference type="GO" id="GO:0005634">
    <property type="term" value="C:nucleus"/>
    <property type="evidence" value="ECO:0007669"/>
    <property type="project" value="UniProtKB-SubCell"/>
</dbReference>
<dbReference type="Pfam" id="PF08652">
    <property type="entry name" value="RAI1"/>
    <property type="match status" value="1"/>
</dbReference>
<feature type="domain" description="RAI1-like" evidence="8">
    <location>
        <begin position="64"/>
        <end position="414"/>
    </location>
</feature>
<dbReference type="GO" id="GO:0000956">
    <property type="term" value="P:nuclear-transcribed mRNA catabolic process"/>
    <property type="evidence" value="ECO:0007669"/>
    <property type="project" value="TreeGrafter"/>
</dbReference>
<keyword evidence="6" id="KW-0479">Metal-binding</keyword>
<evidence type="ECO:0000313" key="10">
    <source>
        <dbReference type="Proteomes" id="UP000307440"/>
    </source>
</evidence>
<comment type="subcellular location">
    <subcellularLocation>
        <location evidence="6">Nucleus</location>
    </subcellularLocation>
</comment>
<feature type="region of interest" description="Disordered" evidence="7">
    <location>
        <begin position="419"/>
        <end position="455"/>
    </location>
</feature>
<dbReference type="Proteomes" id="UP000307440">
    <property type="component" value="Unassembled WGS sequence"/>
</dbReference>
<feature type="compositionally biased region" description="Polar residues" evidence="7">
    <location>
        <begin position="420"/>
        <end position="448"/>
    </location>
</feature>
<reference evidence="9 10" key="1">
    <citation type="journal article" date="2019" name="Nat. Ecol. Evol.">
        <title>Megaphylogeny resolves global patterns of mushroom evolution.</title>
        <authorList>
            <person name="Varga T."/>
            <person name="Krizsan K."/>
            <person name="Foldi C."/>
            <person name="Dima B."/>
            <person name="Sanchez-Garcia M."/>
            <person name="Sanchez-Ramirez S."/>
            <person name="Szollosi G.J."/>
            <person name="Szarkandi J.G."/>
            <person name="Papp V."/>
            <person name="Albert L."/>
            <person name="Andreopoulos W."/>
            <person name="Angelini C."/>
            <person name="Antonin V."/>
            <person name="Barry K.W."/>
            <person name="Bougher N.L."/>
            <person name="Buchanan P."/>
            <person name="Buyck B."/>
            <person name="Bense V."/>
            <person name="Catcheside P."/>
            <person name="Chovatia M."/>
            <person name="Cooper J."/>
            <person name="Damon W."/>
            <person name="Desjardin D."/>
            <person name="Finy P."/>
            <person name="Geml J."/>
            <person name="Haridas S."/>
            <person name="Hughes K."/>
            <person name="Justo A."/>
            <person name="Karasinski D."/>
            <person name="Kautmanova I."/>
            <person name="Kiss B."/>
            <person name="Kocsube S."/>
            <person name="Kotiranta H."/>
            <person name="LaButti K.M."/>
            <person name="Lechner B.E."/>
            <person name="Liimatainen K."/>
            <person name="Lipzen A."/>
            <person name="Lukacs Z."/>
            <person name="Mihaltcheva S."/>
            <person name="Morgado L.N."/>
            <person name="Niskanen T."/>
            <person name="Noordeloos M.E."/>
            <person name="Ohm R.A."/>
            <person name="Ortiz-Santana B."/>
            <person name="Ovrebo C."/>
            <person name="Racz N."/>
            <person name="Riley R."/>
            <person name="Savchenko A."/>
            <person name="Shiryaev A."/>
            <person name="Soop K."/>
            <person name="Spirin V."/>
            <person name="Szebenyi C."/>
            <person name="Tomsovsky M."/>
            <person name="Tulloss R.E."/>
            <person name="Uehling J."/>
            <person name="Grigoriev I.V."/>
            <person name="Vagvolgyi C."/>
            <person name="Papp T."/>
            <person name="Martin F.M."/>
            <person name="Miettinen O."/>
            <person name="Hibbett D.S."/>
            <person name="Nagy L.G."/>
        </authorList>
    </citation>
    <scope>NUCLEOTIDE SEQUENCE [LARGE SCALE GENOMIC DNA]</scope>
    <source>
        <strain evidence="9 10">CBS 121175</strain>
    </source>
</reference>
<evidence type="ECO:0000313" key="9">
    <source>
        <dbReference type="EMBL" id="TFK23619.1"/>
    </source>
</evidence>
<feature type="compositionally biased region" description="Polar residues" evidence="7">
    <location>
        <begin position="1"/>
        <end position="19"/>
    </location>
</feature>
<organism evidence="9 10">
    <name type="scientific">Coprinopsis marcescibilis</name>
    <name type="common">Agaric fungus</name>
    <name type="synonym">Psathyrella marcescibilis</name>
    <dbReference type="NCBI Taxonomy" id="230819"/>
    <lineage>
        <taxon>Eukaryota</taxon>
        <taxon>Fungi</taxon>
        <taxon>Dikarya</taxon>
        <taxon>Basidiomycota</taxon>
        <taxon>Agaricomycotina</taxon>
        <taxon>Agaricomycetes</taxon>
        <taxon>Agaricomycetidae</taxon>
        <taxon>Agaricales</taxon>
        <taxon>Agaricineae</taxon>
        <taxon>Psathyrellaceae</taxon>
        <taxon>Coprinopsis</taxon>
    </lineage>
</organism>
<dbReference type="GO" id="GO:0004518">
    <property type="term" value="F:nuclease activity"/>
    <property type="evidence" value="ECO:0007669"/>
    <property type="project" value="UniProtKB-KW"/>
</dbReference>
<keyword evidence="6" id="KW-0694">RNA-binding</keyword>
<sequence>MSTQKRAAGSDNRSPNVNAKRTRGEGATDVAPGSKIASPPPGAFLAYPPIAAASQEVKRTAFQLPTQFTTFSYDENHTQHFDNSAMRYYVKPPPSARLDYGYERWIRQDDDRGRIDALLRALVDAKKDPSKAQYVPDNGVVCWRGMMTKILIGPYENRDAWDLNVMFVNGVLYLEEHATEAKLRERNDMPPRQRQQTYYGYSFESYCTSDTPTRQTTRKRTGEPPGWGGDVNTNVQWCSVVRTKLGDTRIVIGGEVDCVRGQYTGSTDTFVELKTSMVIRGPHDESKFEKKLLKFYFQSFLLGVPEIVVGFRTPAGVVTTIQSFKTIEIPRLVRGKPGAWDPLVCLDWGNTLLDFVKTVVSKETNPETQDASRQVWRLSFVPGTGVNVRLLGESDVDEVVNGEDRIGFLPRWYWEELHTSQESPPTSTSGKSAGISSQPGHTQLSPPDTLSGWKI</sequence>
<dbReference type="AlphaFoldDB" id="A0A5C3KSN2"/>
<dbReference type="EMBL" id="ML210215">
    <property type="protein sequence ID" value="TFK23619.1"/>
    <property type="molecule type" value="Genomic_DNA"/>
</dbReference>
<name>A0A5C3KSN2_COPMA</name>
<comment type="catalytic activity">
    <reaction evidence="3">
        <text>a 5'-end (N(7)-methyl 5'-triphosphoguanosine)-ribonucleoside-ribonucleotide in mRNA + H2O = a (N(7)-methyl 5'-triphosphoguanosine)-nucleoside + a 5'-end phospho-ribonucleoside in mRNA + H(+)</text>
        <dbReference type="Rhea" id="RHEA:66928"/>
        <dbReference type="Rhea" id="RHEA-COMP:15692"/>
        <dbReference type="Rhea" id="RHEA-COMP:17313"/>
        <dbReference type="ChEBI" id="CHEBI:15377"/>
        <dbReference type="ChEBI" id="CHEBI:15378"/>
        <dbReference type="ChEBI" id="CHEBI:138282"/>
        <dbReference type="ChEBI" id="CHEBI:172876"/>
        <dbReference type="ChEBI" id="CHEBI:172877"/>
    </reaction>
    <physiologicalReaction direction="left-to-right" evidence="3">
        <dbReference type="Rhea" id="RHEA:66929"/>
    </physiologicalReaction>
</comment>
<dbReference type="InterPro" id="IPR013961">
    <property type="entry name" value="RAI1"/>
</dbReference>
<accession>A0A5C3KSN2</accession>
<dbReference type="InterPro" id="IPR039039">
    <property type="entry name" value="RAI1-like_fam"/>
</dbReference>
<keyword evidence="6" id="KW-0547">Nucleotide-binding</keyword>
<dbReference type="PANTHER" id="PTHR12395:SF9">
    <property type="entry name" value="DECAPPING AND EXORIBONUCLEASE PROTEIN"/>
    <property type="match status" value="1"/>
</dbReference>
<comment type="catalytic activity">
    <reaction evidence="4">
        <text>a 5'-end triphospho-ribonucleoside in mRNA + H2O = a 5'-end phospho-ribonucleoside in mRNA + diphosphate + H(+)</text>
        <dbReference type="Rhea" id="RHEA:78683"/>
        <dbReference type="Rhea" id="RHEA-COMP:15692"/>
        <dbReference type="Rhea" id="RHEA-COMP:17164"/>
        <dbReference type="ChEBI" id="CHEBI:15377"/>
        <dbReference type="ChEBI" id="CHEBI:15378"/>
        <dbReference type="ChEBI" id="CHEBI:33019"/>
        <dbReference type="ChEBI" id="CHEBI:138282"/>
        <dbReference type="ChEBI" id="CHEBI:167618"/>
    </reaction>
    <physiologicalReaction direction="left-to-right" evidence="4">
        <dbReference type="Rhea" id="RHEA:78684"/>
    </physiologicalReaction>
</comment>
<dbReference type="GO" id="GO:0000166">
    <property type="term" value="F:nucleotide binding"/>
    <property type="evidence" value="ECO:0007669"/>
    <property type="project" value="UniProtKB-KW"/>
</dbReference>
<evidence type="ECO:0000256" key="6">
    <source>
        <dbReference type="RuleBase" id="RU367113"/>
    </source>
</evidence>
<dbReference type="GO" id="GO:0110155">
    <property type="term" value="P:NAD-cap decapping"/>
    <property type="evidence" value="ECO:0007669"/>
    <property type="project" value="TreeGrafter"/>
</dbReference>
<dbReference type="STRING" id="230819.A0A5C3KSN2"/>
<evidence type="ECO:0000259" key="8">
    <source>
        <dbReference type="Pfam" id="PF08652"/>
    </source>
</evidence>
<evidence type="ECO:0000256" key="3">
    <source>
        <dbReference type="ARBA" id="ARBA00044676"/>
    </source>
</evidence>
<comment type="catalytic activity">
    <reaction evidence="5">
        <text>a 5'-end NAD(+)-phospho-ribonucleoside in mRNA + H2O = a 5'-end phospho-ribonucleoside in mRNA + NAD(+) + H(+)</text>
        <dbReference type="Rhea" id="RHEA:60880"/>
        <dbReference type="Rhea" id="RHEA-COMP:15692"/>
        <dbReference type="Rhea" id="RHEA-COMP:15698"/>
        <dbReference type="ChEBI" id="CHEBI:15377"/>
        <dbReference type="ChEBI" id="CHEBI:15378"/>
        <dbReference type="ChEBI" id="CHEBI:57540"/>
        <dbReference type="ChEBI" id="CHEBI:138282"/>
        <dbReference type="ChEBI" id="CHEBI:144029"/>
    </reaction>
    <physiologicalReaction direction="left-to-right" evidence="5">
        <dbReference type="Rhea" id="RHEA:60881"/>
    </physiologicalReaction>
</comment>
<dbReference type="GO" id="GO:0034353">
    <property type="term" value="F:mRNA 5'-diphosphatase activity"/>
    <property type="evidence" value="ECO:0007669"/>
    <property type="project" value="TreeGrafter"/>
</dbReference>
<gene>
    <name evidence="9" type="ORF">FA15DRAFT_757117</name>
</gene>
<feature type="region of interest" description="Disordered" evidence="7">
    <location>
        <begin position="1"/>
        <end position="39"/>
    </location>
</feature>
<protein>
    <recommendedName>
        <fullName evidence="6">Decapping nuclease</fullName>
        <ecNumber evidence="6">3.6.1.-</ecNumber>
    </recommendedName>
</protein>
<keyword evidence="6" id="KW-0540">Nuclease</keyword>
<evidence type="ECO:0000256" key="2">
    <source>
        <dbReference type="ARBA" id="ARBA00006562"/>
    </source>
</evidence>
<evidence type="ECO:0000256" key="1">
    <source>
        <dbReference type="ARBA" id="ARBA00001968"/>
    </source>
</evidence>